<reference evidence="9" key="1">
    <citation type="submission" date="2022-03" db="EMBL/GenBank/DDBJ databases">
        <authorList>
            <person name="Woo C.Y."/>
        </authorList>
    </citation>
    <scope>NUCLEOTIDE SEQUENCE</scope>
    <source>
        <strain evidence="9">CYS-02</strain>
    </source>
</reference>
<evidence type="ECO:0000256" key="2">
    <source>
        <dbReference type="ARBA" id="ARBA00022487"/>
    </source>
</evidence>
<keyword evidence="4 8" id="KW-0732">Signal</keyword>
<evidence type="ECO:0000256" key="3">
    <source>
        <dbReference type="ARBA" id="ARBA00022723"/>
    </source>
</evidence>
<keyword evidence="6" id="KW-0106">Calcium</keyword>
<keyword evidence="10" id="KW-1185">Reference proteome</keyword>
<proteinExistence type="inferred from homology"/>
<name>A0A9X1VZF9_9BURK</name>
<feature type="signal peptide" evidence="8">
    <location>
        <begin position="1"/>
        <end position="23"/>
    </location>
</feature>
<comment type="similarity">
    <text evidence="1">Belongs to the tannase family.</text>
</comment>
<keyword evidence="3" id="KW-0479">Metal-binding</keyword>
<evidence type="ECO:0000256" key="4">
    <source>
        <dbReference type="ARBA" id="ARBA00022729"/>
    </source>
</evidence>
<evidence type="ECO:0000256" key="1">
    <source>
        <dbReference type="ARBA" id="ARBA00006249"/>
    </source>
</evidence>
<evidence type="ECO:0000313" key="9">
    <source>
        <dbReference type="EMBL" id="MCJ0765729.1"/>
    </source>
</evidence>
<keyword evidence="7" id="KW-1015">Disulfide bond</keyword>
<dbReference type="PANTHER" id="PTHR33938:SF15">
    <property type="entry name" value="FERULOYL ESTERASE B-RELATED"/>
    <property type="match status" value="1"/>
</dbReference>
<evidence type="ECO:0000313" key="10">
    <source>
        <dbReference type="Proteomes" id="UP001139447"/>
    </source>
</evidence>
<keyword evidence="5 9" id="KW-0378">Hydrolase</keyword>
<evidence type="ECO:0000256" key="7">
    <source>
        <dbReference type="ARBA" id="ARBA00023157"/>
    </source>
</evidence>
<dbReference type="GO" id="GO:0052689">
    <property type="term" value="F:carboxylic ester hydrolase activity"/>
    <property type="evidence" value="ECO:0007669"/>
    <property type="project" value="UniProtKB-KW"/>
</dbReference>
<sequence>MRSSTSLAALFGAVFSASLLVTACGGSDGSLTAAAPPPPAPPPPPAEVAPAAIPAPGSLLGPLPANKVVTAADCDASKLGTSIDVALIGEPVASVTLTTPTWTAGVSPNPSYCTVNGIMAPVDTSATARPINFRVVLPASWSYRAAQQGGGGMNGSVPGLTGTVDGYPSFVSRGWAVSGSDSGHTNGPNDWALNDEAMRNLAYMQMKKTHDAAWVLIQRMYGQKPRFSYWYGGSQGGREGLTVVQRYPADYDGVIANVPIVNFSSLMLGPELIRIQEKPLANWVTQAKRAAISAEVMRQCDKLDGLVDAVINNYQACRAIFDVNQGAPNRKPWAAIRCPNNVDPNPADTSAAACLTDGQISTLQFTHTRYKFATPLANGVTSFGMWLPGTDPGGSGLIEPQRFQGQEGATGASPVHSQLGIAGVTGFLFQDLNANPLDYVEGGPLNARRLEISRHLDATNPDLSAFYKRGGKLISMMATNDTLASPAAQLDYYQSVHDKMGTPNVDVFARFYIVPGAGHGMSGNNYTVNGDGEAIASSALASTFDRVSMLMDWVENNRAPDKASLVFGGTRTLPLCSYPMYPRYKAGPITSASSYACSN</sequence>
<dbReference type="Proteomes" id="UP001139447">
    <property type="component" value="Unassembled WGS sequence"/>
</dbReference>
<evidence type="ECO:0000256" key="8">
    <source>
        <dbReference type="SAM" id="SignalP"/>
    </source>
</evidence>
<dbReference type="PANTHER" id="PTHR33938">
    <property type="entry name" value="FERULOYL ESTERASE B-RELATED"/>
    <property type="match status" value="1"/>
</dbReference>
<keyword evidence="2" id="KW-0719">Serine esterase</keyword>
<accession>A0A9X1VZF9</accession>
<comment type="caution">
    <text evidence="9">The sequence shown here is derived from an EMBL/GenBank/DDBJ whole genome shotgun (WGS) entry which is preliminary data.</text>
</comment>
<dbReference type="EMBL" id="JALGBI010000003">
    <property type="protein sequence ID" value="MCJ0765729.1"/>
    <property type="molecule type" value="Genomic_DNA"/>
</dbReference>
<dbReference type="InterPro" id="IPR029058">
    <property type="entry name" value="AB_hydrolase_fold"/>
</dbReference>
<dbReference type="InterPro" id="IPR011118">
    <property type="entry name" value="Tannase/feruloyl_esterase"/>
</dbReference>
<dbReference type="Pfam" id="PF07519">
    <property type="entry name" value="Tannase"/>
    <property type="match status" value="1"/>
</dbReference>
<evidence type="ECO:0000256" key="5">
    <source>
        <dbReference type="ARBA" id="ARBA00022801"/>
    </source>
</evidence>
<dbReference type="SUPFAM" id="SSF53474">
    <property type="entry name" value="alpha/beta-Hydrolases"/>
    <property type="match status" value="1"/>
</dbReference>
<dbReference type="AlphaFoldDB" id="A0A9X1VZF9"/>
<gene>
    <name evidence="9" type="ORF">MMF98_21150</name>
</gene>
<protein>
    <submittedName>
        <fullName evidence="9">Tannase/feruloyl esterase family alpha/beta hydrolase</fullName>
    </submittedName>
</protein>
<dbReference type="PROSITE" id="PS51257">
    <property type="entry name" value="PROKAR_LIPOPROTEIN"/>
    <property type="match status" value="1"/>
</dbReference>
<dbReference type="GO" id="GO:0046872">
    <property type="term" value="F:metal ion binding"/>
    <property type="evidence" value="ECO:0007669"/>
    <property type="project" value="UniProtKB-KW"/>
</dbReference>
<evidence type="ECO:0000256" key="6">
    <source>
        <dbReference type="ARBA" id="ARBA00022837"/>
    </source>
</evidence>
<organism evidence="9 10">
    <name type="scientific">Variovorax terrae</name>
    <dbReference type="NCBI Taxonomy" id="2923278"/>
    <lineage>
        <taxon>Bacteria</taxon>
        <taxon>Pseudomonadati</taxon>
        <taxon>Pseudomonadota</taxon>
        <taxon>Betaproteobacteria</taxon>
        <taxon>Burkholderiales</taxon>
        <taxon>Comamonadaceae</taxon>
        <taxon>Variovorax</taxon>
    </lineage>
</organism>
<feature type="chain" id="PRO_5040958877" evidence="8">
    <location>
        <begin position="24"/>
        <end position="599"/>
    </location>
</feature>
<dbReference type="RefSeq" id="WP_243309326.1">
    <property type="nucleotide sequence ID" value="NZ_JALGBI010000003.1"/>
</dbReference>